<dbReference type="AlphaFoldDB" id="A0A5B6V0C8"/>
<keyword evidence="2" id="KW-1185">Reference proteome</keyword>
<keyword evidence="1" id="KW-0418">Kinase</keyword>
<dbReference type="GO" id="GO:0016301">
    <property type="term" value="F:kinase activity"/>
    <property type="evidence" value="ECO:0007669"/>
    <property type="project" value="UniProtKB-KW"/>
</dbReference>
<evidence type="ECO:0000313" key="1">
    <source>
        <dbReference type="EMBL" id="KAA3462585.1"/>
    </source>
</evidence>
<evidence type="ECO:0000313" key="2">
    <source>
        <dbReference type="Proteomes" id="UP000325315"/>
    </source>
</evidence>
<reference evidence="2" key="1">
    <citation type="journal article" date="2019" name="Plant Biotechnol. J.">
        <title>Genome sequencing of the Australian wild diploid species Gossypium australe highlights disease resistance and delayed gland morphogenesis.</title>
        <authorList>
            <person name="Cai Y."/>
            <person name="Cai X."/>
            <person name="Wang Q."/>
            <person name="Wang P."/>
            <person name="Zhang Y."/>
            <person name="Cai C."/>
            <person name="Xu Y."/>
            <person name="Wang K."/>
            <person name="Zhou Z."/>
            <person name="Wang C."/>
            <person name="Geng S."/>
            <person name="Li B."/>
            <person name="Dong Q."/>
            <person name="Hou Y."/>
            <person name="Wang H."/>
            <person name="Ai P."/>
            <person name="Liu Z."/>
            <person name="Yi F."/>
            <person name="Sun M."/>
            <person name="An G."/>
            <person name="Cheng J."/>
            <person name="Zhang Y."/>
            <person name="Shi Q."/>
            <person name="Xie Y."/>
            <person name="Shi X."/>
            <person name="Chang Y."/>
            <person name="Huang F."/>
            <person name="Chen Y."/>
            <person name="Hong S."/>
            <person name="Mi L."/>
            <person name="Sun Q."/>
            <person name="Zhang L."/>
            <person name="Zhou B."/>
            <person name="Peng R."/>
            <person name="Zhang X."/>
            <person name="Liu F."/>
        </authorList>
    </citation>
    <scope>NUCLEOTIDE SEQUENCE [LARGE SCALE GENOMIC DNA]</scope>
    <source>
        <strain evidence="2">cv. PA1801</strain>
    </source>
</reference>
<dbReference type="PANTHER" id="PTHR11439:SF475">
    <property type="entry name" value="CYSTEINE-RICH RLK (RECEPTOR-LIKE PROTEIN KINASE) 8"/>
    <property type="match status" value="1"/>
</dbReference>
<dbReference type="CDD" id="cd09272">
    <property type="entry name" value="RNase_HI_RT_Ty1"/>
    <property type="match status" value="1"/>
</dbReference>
<accession>A0A5B6V0C8</accession>
<organism evidence="1 2">
    <name type="scientific">Gossypium australe</name>
    <dbReference type="NCBI Taxonomy" id="47621"/>
    <lineage>
        <taxon>Eukaryota</taxon>
        <taxon>Viridiplantae</taxon>
        <taxon>Streptophyta</taxon>
        <taxon>Embryophyta</taxon>
        <taxon>Tracheophyta</taxon>
        <taxon>Spermatophyta</taxon>
        <taxon>Magnoliopsida</taxon>
        <taxon>eudicotyledons</taxon>
        <taxon>Gunneridae</taxon>
        <taxon>Pentapetalae</taxon>
        <taxon>rosids</taxon>
        <taxon>malvids</taxon>
        <taxon>Malvales</taxon>
        <taxon>Malvaceae</taxon>
        <taxon>Malvoideae</taxon>
        <taxon>Gossypium</taxon>
    </lineage>
</organism>
<name>A0A5B6V0C8_9ROSI</name>
<dbReference type="EMBL" id="SMMG02000009">
    <property type="protein sequence ID" value="KAA3462585.1"/>
    <property type="molecule type" value="Genomic_DNA"/>
</dbReference>
<proteinExistence type="predicted"/>
<gene>
    <name evidence="1" type="ORF">EPI10_029058</name>
</gene>
<keyword evidence="1" id="KW-0808">Transferase</keyword>
<protein>
    <submittedName>
        <fullName evidence="1">Putative LRR receptor-like serine/threonine-protein kinase</fullName>
    </submittedName>
</protein>
<keyword evidence="1" id="KW-0675">Receptor</keyword>
<dbReference type="Proteomes" id="UP000325315">
    <property type="component" value="Unassembled WGS sequence"/>
</dbReference>
<dbReference type="PANTHER" id="PTHR11439">
    <property type="entry name" value="GAG-POL-RELATED RETROTRANSPOSON"/>
    <property type="match status" value="1"/>
</dbReference>
<sequence>MALTHFGFLNASLNVSGSFSSSLNMTALALAYLSFGFLTFPNLLLPVHLAHLLHSMADAHQIWLDVETNWFQLDAYARRFTKNFEYSWLWCFVQKRKRLQTGDHDTQCSTTGYVFFLGSGVVSWYKKRQPTMSSSTIKAEYQAIVMATQESTWLMQTKEQVVDLFTKGLSGNKIEGFCHQLGMLEKEISWCRGGVQT</sequence>
<comment type="caution">
    <text evidence="1">The sequence shown here is derived from an EMBL/GenBank/DDBJ whole genome shotgun (WGS) entry which is preliminary data.</text>
</comment>
<dbReference type="OrthoDB" id="997963at2759"/>